<evidence type="ECO:0000313" key="6">
    <source>
        <dbReference type="EMBL" id="SMC36265.1"/>
    </source>
</evidence>
<dbReference type="Gene3D" id="3.40.50.2300">
    <property type="match status" value="1"/>
</dbReference>
<dbReference type="CDD" id="cd17535">
    <property type="entry name" value="REC_NarL-like"/>
    <property type="match status" value="1"/>
</dbReference>
<dbReference type="PRINTS" id="PR00038">
    <property type="entry name" value="HTHLUXR"/>
</dbReference>
<dbReference type="Proteomes" id="UP000192708">
    <property type="component" value="Unassembled WGS sequence"/>
</dbReference>
<dbReference type="STRING" id="1938817.SAMN06296008_103117"/>
<dbReference type="PROSITE" id="PS00622">
    <property type="entry name" value="HTH_LUXR_1"/>
    <property type="match status" value="1"/>
</dbReference>
<evidence type="ECO:0000256" key="1">
    <source>
        <dbReference type="ARBA" id="ARBA00022553"/>
    </source>
</evidence>
<evidence type="ECO:0000259" key="4">
    <source>
        <dbReference type="PROSITE" id="PS50043"/>
    </source>
</evidence>
<dbReference type="InterPro" id="IPR058245">
    <property type="entry name" value="NreC/VraR/RcsB-like_REC"/>
</dbReference>
<sequence length="206" mass="23140">MLVKTMLVDDHPTMIMALKSIMSSLITFEVIETANSGTSCLMLCNLLNPDFIILDLDMPDMDGFDVIRRLRAKHPNIKILIFTSLDEKTYGNRVRAIGAHGYVNKSVSSKVFISACTSVASGFCFYSITSMDFLHTEKNQALKSLSQREFQVLKHLGKGLGNHEISDTLNISHKTVSTYKMRVFEKLGIDNMADLICFCRENKVCD</sequence>
<dbReference type="GO" id="GO:0000160">
    <property type="term" value="P:phosphorelay signal transduction system"/>
    <property type="evidence" value="ECO:0007669"/>
    <property type="project" value="InterPro"/>
</dbReference>
<dbReference type="Pfam" id="PF00072">
    <property type="entry name" value="Response_reg"/>
    <property type="match status" value="1"/>
</dbReference>
<feature type="domain" description="HTH luxR-type" evidence="4">
    <location>
        <begin position="138"/>
        <end position="203"/>
    </location>
</feature>
<feature type="modified residue" description="4-aspartylphosphate" evidence="3">
    <location>
        <position position="55"/>
    </location>
</feature>
<dbReference type="EMBL" id="FWXJ01000003">
    <property type="protein sequence ID" value="SMC36265.1"/>
    <property type="molecule type" value="Genomic_DNA"/>
</dbReference>
<dbReference type="OrthoDB" id="9816469at2"/>
<dbReference type="PANTHER" id="PTHR45566:SF2">
    <property type="entry name" value="NARL SUBFAMILY"/>
    <property type="match status" value="1"/>
</dbReference>
<dbReference type="Pfam" id="PF00196">
    <property type="entry name" value="GerE"/>
    <property type="match status" value="1"/>
</dbReference>
<evidence type="ECO:0000256" key="3">
    <source>
        <dbReference type="PROSITE-ProRule" id="PRU00169"/>
    </source>
</evidence>
<dbReference type="PROSITE" id="PS50043">
    <property type="entry name" value="HTH_LUXR_2"/>
    <property type="match status" value="1"/>
</dbReference>
<evidence type="ECO:0000259" key="5">
    <source>
        <dbReference type="PROSITE" id="PS50110"/>
    </source>
</evidence>
<dbReference type="PROSITE" id="PS50110">
    <property type="entry name" value="RESPONSE_REGULATORY"/>
    <property type="match status" value="1"/>
</dbReference>
<reference evidence="6 7" key="1">
    <citation type="submission" date="2017-04" db="EMBL/GenBank/DDBJ databases">
        <authorList>
            <person name="Afonso C.L."/>
            <person name="Miller P.J."/>
            <person name="Scott M.A."/>
            <person name="Spackman E."/>
            <person name="Goraichik I."/>
            <person name="Dimitrov K.M."/>
            <person name="Suarez D.L."/>
            <person name="Swayne D.E."/>
        </authorList>
    </citation>
    <scope>NUCLEOTIDE SEQUENCE [LARGE SCALE GENOMIC DNA]</scope>
    <source>
        <strain evidence="6 7">VK13</strain>
    </source>
</reference>
<keyword evidence="1 3" id="KW-0597">Phosphoprotein</keyword>
<keyword evidence="2" id="KW-0238">DNA-binding</keyword>
<dbReference type="CDD" id="cd06170">
    <property type="entry name" value="LuxR_C_like"/>
    <property type="match status" value="1"/>
</dbReference>
<proteinExistence type="predicted"/>
<dbReference type="SUPFAM" id="SSF46894">
    <property type="entry name" value="C-terminal effector domain of the bipartite response regulators"/>
    <property type="match status" value="1"/>
</dbReference>
<keyword evidence="7" id="KW-1185">Reference proteome</keyword>
<dbReference type="InterPro" id="IPR016032">
    <property type="entry name" value="Sig_transdc_resp-reg_C-effctor"/>
</dbReference>
<name>A0A1W1YJB1_9BURK</name>
<dbReference type="RefSeq" id="WP_084282839.1">
    <property type="nucleotide sequence ID" value="NZ_FWXJ01000003.1"/>
</dbReference>
<dbReference type="GO" id="GO:0003677">
    <property type="term" value="F:DNA binding"/>
    <property type="evidence" value="ECO:0007669"/>
    <property type="project" value="UniProtKB-KW"/>
</dbReference>
<dbReference type="AlphaFoldDB" id="A0A1W1YJB1"/>
<dbReference type="SMART" id="SM00421">
    <property type="entry name" value="HTH_LUXR"/>
    <property type="match status" value="1"/>
</dbReference>
<protein>
    <submittedName>
        <fullName evidence="6">Two component transcriptional regulator, LuxR family</fullName>
    </submittedName>
</protein>
<dbReference type="GO" id="GO:0006355">
    <property type="term" value="P:regulation of DNA-templated transcription"/>
    <property type="evidence" value="ECO:0007669"/>
    <property type="project" value="InterPro"/>
</dbReference>
<evidence type="ECO:0000313" key="7">
    <source>
        <dbReference type="Proteomes" id="UP000192708"/>
    </source>
</evidence>
<evidence type="ECO:0000256" key="2">
    <source>
        <dbReference type="ARBA" id="ARBA00023125"/>
    </source>
</evidence>
<dbReference type="InterPro" id="IPR000792">
    <property type="entry name" value="Tscrpt_reg_LuxR_C"/>
</dbReference>
<dbReference type="InterPro" id="IPR001789">
    <property type="entry name" value="Sig_transdc_resp-reg_receiver"/>
</dbReference>
<dbReference type="InterPro" id="IPR051015">
    <property type="entry name" value="EvgA-like"/>
</dbReference>
<accession>A0A1W1YJB1</accession>
<dbReference type="PANTHER" id="PTHR45566">
    <property type="entry name" value="HTH-TYPE TRANSCRIPTIONAL REGULATOR YHJB-RELATED"/>
    <property type="match status" value="1"/>
</dbReference>
<organism evidence="6 7">
    <name type="scientific">Polynucleobacter kasalickyi</name>
    <dbReference type="NCBI Taxonomy" id="1938817"/>
    <lineage>
        <taxon>Bacteria</taxon>
        <taxon>Pseudomonadati</taxon>
        <taxon>Pseudomonadota</taxon>
        <taxon>Betaproteobacteria</taxon>
        <taxon>Burkholderiales</taxon>
        <taxon>Burkholderiaceae</taxon>
        <taxon>Polynucleobacter</taxon>
    </lineage>
</organism>
<dbReference type="SMART" id="SM00448">
    <property type="entry name" value="REC"/>
    <property type="match status" value="1"/>
</dbReference>
<feature type="domain" description="Response regulatory" evidence="5">
    <location>
        <begin position="4"/>
        <end position="120"/>
    </location>
</feature>
<gene>
    <name evidence="6" type="ORF">SAMN06296008_103117</name>
</gene>
<dbReference type="InterPro" id="IPR011006">
    <property type="entry name" value="CheY-like_superfamily"/>
</dbReference>
<dbReference type="SUPFAM" id="SSF52172">
    <property type="entry name" value="CheY-like"/>
    <property type="match status" value="1"/>
</dbReference>